<dbReference type="Proteomes" id="UP000254545">
    <property type="component" value="Unassembled WGS sequence"/>
</dbReference>
<name>A0A7H4MMA1_KLEVA</name>
<comment type="caution">
    <text evidence="1">The sequence shown here is derived from an EMBL/GenBank/DDBJ whole genome shotgun (WGS) entry which is preliminary data.</text>
</comment>
<dbReference type="EMBL" id="UGKR01000003">
    <property type="protein sequence ID" value="STS91451.1"/>
    <property type="molecule type" value="Genomic_DNA"/>
</dbReference>
<dbReference type="AlphaFoldDB" id="A0A7H4MMA1"/>
<reference evidence="1 2" key="1">
    <citation type="submission" date="2018-06" db="EMBL/GenBank/DDBJ databases">
        <authorList>
            <consortium name="Pathogen Informatics"/>
            <person name="Doyle S."/>
        </authorList>
    </citation>
    <scope>NUCLEOTIDE SEQUENCE [LARGE SCALE GENOMIC DNA]</scope>
    <source>
        <strain evidence="1 2">NCTC9177</strain>
    </source>
</reference>
<evidence type="ECO:0000313" key="1">
    <source>
        <dbReference type="EMBL" id="STS91451.1"/>
    </source>
</evidence>
<protein>
    <submittedName>
        <fullName evidence="1">Uncharacterized protein</fullName>
    </submittedName>
</protein>
<organism evidence="1 2">
    <name type="scientific">Klebsiella variicola</name>
    <dbReference type="NCBI Taxonomy" id="244366"/>
    <lineage>
        <taxon>Bacteria</taxon>
        <taxon>Pseudomonadati</taxon>
        <taxon>Pseudomonadota</taxon>
        <taxon>Gammaproteobacteria</taxon>
        <taxon>Enterobacterales</taxon>
        <taxon>Enterobacteriaceae</taxon>
        <taxon>Klebsiella/Raoultella group</taxon>
        <taxon>Klebsiella</taxon>
        <taxon>Klebsiella pneumoniae complex</taxon>
    </lineage>
</organism>
<accession>A0A7H4MMA1</accession>
<sequence>MPKQRTTAVTGGNDIIIAGDGSPVGLQGDDASAALIEPLHLTVGQQAKVVAGIELVEQGKAELMAICRFIARRINPALQRRADMSECRLQLQTGVSIQRLLILRIYPFCRFIKIIFAAMDN</sequence>
<gene>
    <name evidence="1" type="ORF">NCTC9177_05358</name>
</gene>
<proteinExistence type="predicted"/>
<evidence type="ECO:0000313" key="2">
    <source>
        <dbReference type="Proteomes" id="UP000254545"/>
    </source>
</evidence>